<dbReference type="GO" id="GO:0005694">
    <property type="term" value="C:chromosome"/>
    <property type="evidence" value="ECO:0007669"/>
    <property type="project" value="TreeGrafter"/>
</dbReference>
<dbReference type="GO" id="GO:0000725">
    <property type="term" value="P:recombinational repair"/>
    <property type="evidence" value="ECO:0007669"/>
    <property type="project" value="TreeGrafter"/>
</dbReference>
<dbReference type="GO" id="GO:0071479">
    <property type="term" value="P:cellular response to ionizing radiation"/>
    <property type="evidence" value="ECO:0007669"/>
    <property type="project" value="InterPro"/>
</dbReference>
<dbReference type="Proteomes" id="UP000014760">
    <property type="component" value="Unassembled WGS sequence"/>
</dbReference>
<dbReference type="Pfam" id="PF15319">
    <property type="entry name" value="RHINO"/>
    <property type="match status" value="1"/>
</dbReference>
<dbReference type="PANTHER" id="PTHR35541:SF1">
    <property type="entry name" value="RAD9, HUS1, RAD1-INTERACTING NUCLEAR ORPHAN PROTEIN 1"/>
    <property type="match status" value="1"/>
</dbReference>
<proteinExistence type="predicted"/>
<organism evidence="1">
    <name type="scientific">Capitella teleta</name>
    <name type="common">Polychaete worm</name>
    <dbReference type="NCBI Taxonomy" id="283909"/>
    <lineage>
        <taxon>Eukaryota</taxon>
        <taxon>Metazoa</taxon>
        <taxon>Spiralia</taxon>
        <taxon>Lophotrochozoa</taxon>
        <taxon>Annelida</taxon>
        <taxon>Polychaeta</taxon>
        <taxon>Sedentaria</taxon>
        <taxon>Scolecida</taxon>
        <taxon>Capitellidae</taxon>
        <taxon>Capitella</taxon>
    </lineage>
</organism>
<dbReference type="PANTHER" id="PTHR35541">
    <property type="entry name" value="RAD9, HUS1, RAD1-INTERACTING NUCLEAR ORPHAN PROTEIN 1"/>
    <property type="match status" value="1"/>
</dbReference>
<reference evidence="2" key="3">
    <citation type="submission" date="2015-06" db="UniProtKB">
        <authorList>
            <consortium name="EnsemblMetazoa"/>
        </authorList>
    </citation>
    <scope>IDENTIFICATION</scope>
</reference>
<dbReference type="AlphaFoldDB" id="R7VBH8"/>
<dbReference type="EMBL" id="AMQN01005238">
    <property type="status" value="NOT_ANNOTATED_CDS"/>
    <property type="molecule type" value="Genomic_DNA"/>
</dbReference>
<dbReference type="GO" id="GO:0005634">
    <property type="term" value="C:nucleus"/>
    <property type="evidence" value="ECO:0007669"/>
    <property type="project" value="InterPro"/>
</dbReference>
<dbReference type="EnsemblMetazoa" id="CapteT223580">
    <property type="protein sequence ID" value="CapteP223580"/>
    <property type="gene ID" value="CapteG223580"/>
</dbReference>
<evidence type="ECO:0000313" key="2">
    <source>
        <dbReference type="EnsemblMetazoa" id="CapteP223580"/>
    </source>
</evidence>
<keyword evidence="3" id="KW-1185">Reference proteome</keyword>
<reference evidence="3" key="1">
    <citation type="submission" date="2012-12" db="EMBL/GenBank/DDBJ databases">
        <authorList>
            <person name="Hellsten U."/>
            <person name="Grimwood J."/>
            <person name="Chapman J.A."/>
            <person name="Shapiro H."/>
            <person name="Aerts A."/>
            <person name="Otillar R.P."/>
            <person name="Terry A.Y."/>
            <person name="Boore J.L."/>
            <person name="Simakov O."/>
            <person name="Marletaz F."/>
            <person name="Cho S.-J."/>
            <person name="Edsinger-Gonzales E."/>
            <person name="Havlak P."/>
            <person name="Kuo D.-H."/>
            <person name="Larsson T."/>
            <person name="Lv J."/>
            <person name="Arendt D."/>
            <person name="Savage R."/>
            <person name="Osoegawa K."/>
            <person name="de Jong P."/>
            <person name="Lindberg D.R."/>
            <person name="Seaver E.C."/>
            <person name="Weisblat D.A."/>
            <person name="Putnam N.H."/>
            <person name="Grigoriev I.V."/>
            <person name="Rokhsar D.S."/>
        </authorList>
    </citation>
    <scope>NUCLEOTIDE SEQUENCE</scope>
    <source>
        <strain evidence="3">I ESC-2004</strain>
    </source>
</reference>
<gene>
    <name evidence="1" type="ORF">CAPTEDRAFT_223580</name>
</gene>
<dbReference type="InterPro" id="IPR029293">
    <property type="entry name" value="RHNO1"/>
</dbReference>
<accession>R7VBH8</accession>
<name>R7VBH8_CAPTE</name>
<evidence type="ECO:0000313" key="1">
    <source>
        <dbReference type="EMBL" id="ELU13055.1"/>
    </source>
</evidence>
<sequence>MPRGKRRKSLDDRKGRLVFTESPVNVIHDQQSPIFCSDHPPTASVIPVDESMSLQWVSPQFNALPTRERRLRRCRHVSSENHRVTRSHRKTELDITDVHRKYPALSFVSADINGVGAVATELSNLSLRSSKKRLIMNSPSATQKRLRSDSPKRTLLNPESSATLSMETVLTPKRQSLPEQHKVLVYDTPEEDYGLNRDYSAENIVEQYRIENLRKSMGEAWGEGGREVVDKYFRKSIIA</sequence>
<dbReference type="OrthoDB" id="5974437at2759"/>
<dbReference type="HOGENOM" id="CLU_1162097_0_0_1"/>
<protein>
    <submittedName>
        <fullName evidence="1 2">Uncharacterized protein</fullName>
    </submittedName>
</protein>
<dbReference type="GO" id="GO:0000077">
    <property type="term" value="P:DNA damage checkpoint signaling"/>
    <property type="evidence" value="ECO:0007669"/>
    <property type="project" value="InterPro"/>
</dbReference>
<evidence type="ECO:0000313" key="3">
    <source>
        <dbReference type="Proteomes" id="UP000014760"/>
    </source>
</evidence>
<reference evidence="1 3" key="2">
    <citation type="journal article" date="2013" name="Nature">
        <title>Insights into bilaterian evolution from three spiralian genomes.</title>
        <authorList>
            <person name="Simakov O."/>
            <person name="Marletaz F."/>
            <person name="Cho S.J."/>
            <person name="Edsinger-Gonzales E."/>
            <person name="Havlak P."/>
            <person name="Hellsten U."/>
            <person name="Kuo D.H."/>
            <person name="Larsson T."/>
            <person name="Lv J."/>
            <person name="Arendt D."/>
            <person name="Savage R."/>
            <person name="Osoegawa K."/>
            <person name="de Jong P."/>
            <person name="Grimwood J."/>
            <person name="Chapman J.A."/>
            <person name="Shapiro H."/>
            <person name="Aerts A."/>
            <person name="Otillar R.P."/>
            <person name="Terry A.Y."/>
            <person name="Boore J.L."/>
            <person name="Grigoriev I.V."/>
            <person name="Lindberg D.R."/>
            <person name="Seaver E.C."/>
            <person name="Weisblat D.A."/>
            <person name="Putnam N.H."/>
            <person name="Rokhsar D.S."/>
        </authorList>
    </citation>
    <scope>NUCLEOTIDE SEQUENCE</scope>
    <source>
        <strain evidence="1 3">I ESC-2004</strain>
    </source>
</reference>
<dbReference type="EMBL" id="KB295515">
    <property type="protein sequence ID" value="ELU13055.1"/>
    <property type="molecule type" value="Genomic_DNA"/>
</dbReference>